<organism evidence="1">
    <name type="scientific">Rhizophora mucronata</name>
    <name type="common">Asiatic mangrove</name>
    <dbReference type="NCBI Taxonomy" id="61149"/>
    <lineage>
        <taxon>Eukaryota</taxon>
        <taxon>Viridiplantae</taxon>
        <taxon>Streptophyta</taxon>
        <taxon>Embryophyta</taxon>
        <taxon>Tracheophyta</taxon>
        <taxon>Spermatophyta</taxon>
        <taxon>Magnoliopsida</taxon>
        <taxon>eudicotyledons</taxon>
        <taxon>Gunneridae</taxon>
        <taxon>Pentapetalae</taxon>
        <taxon>rosids</taxon>
        <taxon>fabids</taxon>
        <taxon>Malpighiales</taxon>
        <taxon>Rhizophoraceae</taxon>
        <taxon>Rhizophora</taxon>
    </lineage>
</organism>
<name>A0A2P2P5G6_RHIMU</name>
<reference evidence="1" key="1">
    <citation type="submission" date="2018-02" db="EMBL/GenBank/DDBJ databases">
        <title>Rhizophora mucronata_Transcriptome.</title>
        <authorList>
            <person name="Meera S.P."/>
            <person name="Sreeshan A."/>
            <person name="Augustine A."/>
        </authorList>
    </citation>
    <scope>NUCLEOTIDE SEQUENCE</scope>
    <source>
        <tissue evidence="1">Leaf</tissue>
    </source>
</reference>
<proteinExistence type="predicted"/>
<dbReference type="AlphaFoldDB" id="A0A2P2P5G6"/>
<accession>A0A2P2P5G6</accession>
<dbReference type="EMBL" id="GGEC01069521">
    <property type="protein sequence ID" value="MBX50005.1"/>
    <property type="molecule type" value="Transcribed_RNA"/>
</dbReference>
<protein>
    <submittedName>
        <fullName evidence="1">Uncharacterized protein</fullName>
    </submittedName>
</protein>
<evidence type="ECO:0000313" key="1">
    <source>
        <dbReference type="EMBL" id="MBX50005.1"/>
    </source>
</evidence>
<sequence length="49" mass="5862">MNVIRQSSIRTGRTTDQRIKCSFFPQHVRIGSFSFFNSYRANMYPHFQC</sequence>